<evidence type="ECO:0000256" key="3">
    <source>
        <dbReference type="ARBA" id="ARBA00012007"/>
    </source>
</evidence>
<keyword evidence="8" id="KW-1185">Reference proteome</keyword>
<dbReference type="STRING" id="796925.A0A137NT31"/>
<protein>
    <recommendedName>
        <fullName evidence="3">2'-phosphotransferase</fullName>
        <ecNumber evidence="3">2.7.1.160</ecNumber>
    </recommendedName>
</protein>
<organism evidence="7 8">
    <name type="scientific">Conidiobolus coronatus (strain ATCC 28846 / CBS 209.66 / NRRL 28638)</name>
    <name type="common">Delacroixia coronata</name>
    <dbReference type="NCBI Taxonomy" id="796925"/>
    <lineage>
        <taxon>Eukaryota</taxon>
        <taxon>Fungi</taxon>
        <taxon>Fungi incertae sedis</taxon>
        <taxon>Zoopagomycota</taxon>
        <taxon>Entomophthoromycotina</taxon>
        <taxon>Entomophthoromycetes</taxon>
        <taxon>Entomophthorales</taxon>
        <taxon>Ancylistaceae</taxon>
        <taxon>Conidiobolus</taxon>
    </lineage>
</organism>
<gene>
    <name evidence="7" type="ORF">CONCODRAFT_135838</name>
</gene>
<evidence type="ECO:0000313" key="7">
    <source>
        <dbReference type="EMBL" id="KXN65869.1"/>
    </source>
</evidence>
<keyword evidence="5" id="KW-0520">NAD</keyword>
<dbReference type="OrthoDB" id="419694at2759"/>
<dbReference type="InterPro" id="IPR042081">
    <property type="entry name" value="RNA_2'-PTrans_C"/>
</dbReference>
<accession>A0A137NT31</accession>
<dbReference type="GO" id="GO:0005634">
    <property type="term" value="C:nucleus"/>
    <property type="evidence" value="ECO:0007669"/>
    <property type="project" value="EnsemblFungi"/>
</dbReference>
<comment type="similarity">
    <text evidence="2">Belongs to the KptA/TPT1 family.</text>
</comment>
<dbReference type="GO" id="GO:0000215">
    <property type="term" value="F:tRNA 2'-phosphotransferase activity"/>
    <property type="evidence" value="ECO:0007669"/>
    <property type="project" value="UniProtKB-EC"/>
</dbReference>
<evidence type="ECO:0000256" key="6">
    <source>
        <dbReference type="ARBA" id="ARBA00047949"/>
    </source>
</evidence>
<dbReference type="EMBL" id="KQ964803">
    <property type="protein sequence ID" value="KXN65869.1"/>
    <property type="molecule type" value="Genomic_DNA"/>
</dbReference>
<dbReference type="OMA" id="RHGASQM"/>
<dbReference type="Pfam" id="PF01885">
    <property type="entry name" value="PTS_2-RNA"/>
    <property type="match status" value="1"/>
</dbReference>
<dbReference type="Gene3D" id="1.10.10.970">
    <property type="entry name" value="RNA 2'-phosphotransferase, Tpt1/KptA family, N-terminal domain"/>
    <property type="match status" value="1"/>
</dbReference>
<comment type="function">
    <text evidence="1">Catalyzes the last step of tRNA splicing, the transfer of the splice junction 2'-phosphate from ligated tRNA to NAD to produce ADP-ribose 1''-2'' cyclic phosphate.</text>
</comment>
<reference evidence="7 8" key="1">
    <citation type="journal article" date="2015" name="Genome Biol. Evol.">
        <title>Phylogenomic analyses indicate that early fungi evolved digesting cell walls of algal ancestors of land plants.</title>
        <authorList>
            <person name="Chang Y."/>
            <person name="Wang S."/>
            <person name="Sekimoto S."/>
            <person name="Aerts A.L."/>
            <person name="Choi C."/>
            <person name="Clum A."/>
            <person name="LaButti K.M."/>
            <person name="Lindquist E.A."/>
            <person name="Yee Ngan C."/>
            <person name="Ohm R.A."/>
            <person name="Salamov A.A."/>
            <person name="Grigoriev I.V."/>
            <person name="Spatafora J.W."/>
            <person name="Berbee M.L."/>
        </authorList>
    </citation>
    <scope>NUCLEOTIDE SEQUENCE [LARGE SCALE GENOMIC DNA]</scope>
    <source>
        <strain evidence="7 8">NRRL 28638</strain>
    </source>
</reference>
<dbReference type="PANTHER" id="PTHR12684:SF2">
    <property type="entry name" value="TRNA 2'-PHOSPHOTRANSFERASE 1"/>
    <property type="match status" value="1"/>
</dbReference>
<evidence type="ECO:0000256" key="5">
    <source>
        <dbReference type="ARBA" id="ARBA00023027"/>
    </source>
</evidence>
<evidence type="ECO:0000256" key="4">
    <source>
        <dbReference type="ARBA" id="ARBA00022679"/>
    </source>
</evidence>
<dbReference type="Proteomes" id="UP000070444">
    <property type="component" value="Unassembled WGS sequence"/>
</dbReference>
<evidence type="ECO:0000256" key="2">
    <source>
        <dbReference type="ARBA" id="ARBA00009836"/>
    </source>
</evidence>
<proteinExistence type="inferred from homology"/>
<dbReference type="GO" id="GO:0006388">
    <property type="term" value="P:tRNA splicing, via endonucleolytic cleavage and ligation"/>
    <property type="evidence" value="ECO:0007669"/>
    <property type="project" value="EnsemblFungi"/>
</dbReference>
<evidence type="ECO:0000256" key="1">
    <source>
        <dbReference type="ARBA" id="ARBA00003343"/>
    </source>
</evidence>
<dbReference type="EC" id="2.7.1.160" evidence="3"/>
<dbReference type="Gene3D" id="3.20.170.30">
    <property type="match status" value="1"/>
</dbReference>
<dbReference type="InterPro" id="IPR042080">
    <property type="entry name" value="RNA_2'-PTrans_N"/>
</dbReference>
<dbReference type="GO" id="GO:0005737">
    <property type="term" value="C:cytoplasm"/>
    <property type="evidence" value="ECO:0007669"/>
    <property type="project" value="EnsemblFungi"/>
</dbReference>
<name>A0A137NT31_CONC2</name>
<sequence length="227" mass="26091">MSDIKKSQPSKRLVKLSKLLSLTLRHKAIDQGFKINSEGYINLYELLNSDIYKNYKLDEIVKVVKDNEKNRFKLSRNPSDESKTEENLLENSDEVNYWFIKANQGHSIQIENLELTPILNHSDFPTIIHGTYEDKWELIKTQGLNRMSRNHIHFSIGLPGDGEVISGMRTSCKVLIYINLKKAIEDKIPFYISSNKVVLCPGILNTGILTPEYFEKVVSKSGIELEF</sequence>
<keyword evidence="4 7" id="KW-0808">Transferase</keyword>
<dbReference type="AlphaFoldDB" id="A0A137NT31"/>
<dbReference type="SUPFAM" id="SSF56399">
    <property type="entry name" value="ADP-ribosylation"/>
    <property type="match status" value="1"/>
</dbReference>
<dbReference type="PANTHER" id="PTHR12684">
    <property type="entry name" value="PUTATIVE PHOSPHOTRANSFERASE"/>
    <property type="match status" value="1"/>
</dbReference>
<comment type="catalytic activity">
    <reaction evidence="6">
        <text>2'-phospho-[ligated tRNA] + NAD(+) = mature tRNA + ADP-alpha-D-ribose 1'',2''-cyclic phosphate + nicotinamide</text>
        <dbReference type="Rhea" id="RHEA:23324"/>
        <dbReference type="Rhea" id="RHEA-COMP:11106"/>
        <dbReference type="Rhea" id="RHEA-COMP:11107"/>
        <dbReference type="ChEBI" id="CHEBI:17154"/>
        <dbReference type="ChEBI" id="CHEBI:57540"/>
        <dbReference type="ChEBI" id="CHEBI:76596"/>
        <dbReference type="ChEBI" id="CHEBI:82883"/>
        <dbReference type="ChEBI" id="CHEBI:85027"/>
        <dbReference type="EC" id="2.7.1.160"/>
    </reaction>
</comment>
<evidence type="ECO:0000313" key="8">
    <source>
        <dbReference type="Proteomes" id="UP000070444"/>
    </source>
</evidence>
<dbReference type="InterPro" id="IPR002745">
    <property type="entry name" value="Ptrans_KptA/Tpt1"/>
</dbReference>